<gene>
    <name evidence="1" type="ORF">BJ988_000346</name>
</gene>
<evidence type="ECO:0000313" key="1">
    <source>
        <dbReference type="EMBL" id="NYI75698.1"/>
    </source>
</evidence>
<accession>A0A7Z0DHS4</accession>
<comment type="caution">
    <text evidence="1">The sequence shown here is derived from an EMBL/GenBank/DDBJ whole genome shotgun (WGS) entry which is preliminary data.</text>
</comment>
<reference evidence="1 2" key="1">
    <citation type="submission" date="2020-07" db="EMBL/GenBank/DDBJ databases">
        <title>Sequencing the genomes of 1000 actinobacteria strains.</title>
        <authorList>
            <person name="Klenk H.-P."/>
        </authorList>
    </citation>
    <scope>NUCLEOTIDE SEQUENCE [LARGE SCALE GENOMIC DNA]</scope>
    <source>
        <strain evidence="1 2">DSM 26487</strain>
    </source>
</reference>
<dbReference type="EMBL" id="JACBZR010000001">
    <property type="protein sequence ID" value="NYI75698.1"/>
    <property type="molecule type" value="Genomic_DNA"/>
</dbReference>
<organism evidence="1 2">
    <name type="scientific">Nocardioides panzhihuensis</name>
    <dbReference type="NCBI Taxonomy" id="860243"/>
    <lineage>
        <taxon>Bacteria</taxon>
        <taxon>Bacillati</taxon>
        <taxon>Actinomycetota</taxon>
        <taxon>Actinomycetes</taxon>
        <taxon>Propionibacteriales</taxon>
        <taxon>Nocardioidaceae</taxon>
        <taxon>Nocardioides</taxon>
    </lineage>
</organism>
<dbReference type="SUPFAM" id="SSF53756">
    <property type="entry name" value="UDP-Glycosyltransferase/glycogen phosphorylase"/>
    <property type="match status" value="1"/>
</dbReference>
<evidence type="ECO:0008006" key="3">
    <source>
        <dbReference type="Google" id="ProtNLM"/>
    </source>
</evidence>
<proteinExistence type="predicted"/>
<evidence type="ECO:0000313" key="2">
    <source>
        <dbReference type="Proteomes" id="UP000564496"/>
    </source>
</evidence>
<name>A0A7Z0DHS4_9ACTN</name>
<dbReference type="AlphaFoldDB" id="A0A7Z0DHS4"/>
<dbReference type="Proteomes" id="UP000564496">
    <property type="component" value="Unassembled WGS sequence"/>
</dbReference>
<sequence>MSDRLDANHDALEQMYAAAAAAGSRRPRRAAALAQAAAEFAWGNHTGWFAYEPLELLLAELGRSLPSVPVPARPLRTLHVVTQMYQSGGHTQIIAGWTDQLGERSHEIVATRQMTSPVPAKITSRLGDRVALTMLDTTPGSLLHRAARLRALASTADLVISHCHPFDVVPALAFADRRGLPPVVYIDNTDHVFWVGVRAYDRVVHLRRSGQELALHRRGLPMGRSVVRNRPLAVKGRMKRRETAKPQWGVDAADVLVVTAADPSKFQGGDTYLAAVEAAVAAEPRLQWRVAGPDPESEPWAGLARRTSGRIQAVGMLPDVAPLHHAADVYLDSFPFAGLTSLLESGGLANPVVTYRGHRPECAVWGSDSPGIDHLMLRPSSFEQLRDTLLDLVRRPRERVSRGTAIAQAILECHTGPGWVEAAESLYQVPQRLQDDLLAPVRGRGHLDLLTVSVQATNPFSRSGADITAGLLGAMPLPDRISMWRQTRRGGAGRVRDLAPEWAAAALRGRLRRRVA</sequence>
<dbReference type="RefSeq" id="WP_179656391.1">
    <property type="nucleotide sequence ID" value="NZ_JACBZR010000001.1"/>
</dbReference>
<keyword evidence="2" id="KW-1185">Reference proteome</keyword>
<protein>
    <recommendedName>
        <fullName evidence="3">Glycosyltransferase involved in cell wall biosynthesis</fullName>
    </recommendedName>
</protein>
<dbReference type="Gene3D" id="3.40.50.2000">
    <property type="entry name" value="Glycogen Phosphorylase B"/>
    <property type="match status" value="1"/>
</dbReference>